<feature type="domain" description="C6" evidence="1">
    <location>
        <begin position="12"/>
        <end position="77"/>
    </location>
</feature>
<protein>
    <submittedName>
        <fullName evidence="3">C6 domain-containing protein</fullName>
    </submittedName>
</protein>
<name>A0A914EDC9_9BILA</name>
<accession>A0A914EDC9</accession>
<sequence>MGIVTPVEGMITTGPDGCTMVNVVCSGTDPTQILILTLNNDQVELLDGSSSITVPLACDAAGQWSMTGGLVVTEIACVCFNADFTPCT</sequence>
<dbReference type="AlphaFoldDB" id="A0A914EDC9"/>
<evidence type="ECO:0000313" key="2">
    <source>
        <dbReference type="Proteomes" id="UP000887540"/>
    </source>
</evidence>
<reference evidence="3" key="1">
    <citation type="submission" date="2022-11" db="UniProtKB">
        <authorList>
            <consortium name="WormBaseParasite"/>
        </authorList>
    </citation>
    <scope>IDENTIFICATION</scope>
</reference>
<dbReference type="WBParaSite" id="ACRNAN_scaffold6985.g27441.t1">
    <property type="protein sequence ID" value="ACRNAN_scaffold6985.g27441.t1"/>
    <property type="gene ID" value="ACRNAN_scaffold6985.g27441"/>
</dbReference>
<proteinExistence type="predicted"/>
<organism evidence="2 3">
    <name type="scientific">Acrobeloides nanus</name>
    <dbReference type="NCBI Taxonomy" id="290746"/>
    <lineage>
        <taxon>Eukaryota</taxon>
        <taxon>Metazoa</taxon>
        <taxon>Ecdysozoa</taxon>
        <taxon>Nematoda</taxon>
        <taxon>Chromadorea</taxon>
        <taxon>Rhabditida</taxon>
        <taxon>Tylenchina</taxon>
        <taxon>Cephalobomorpha</taxon>
        <taxon>Cephaloboidea</taxon>
        <taxon>Cephalobidae</taxon>
        <taxon>Acrobeloides</taxon>
    </lineage>
</organism>
<dbReference type="InterPro" id="IPR002601">
    <property type="entry name" value="C6_domain"/>
</dbReference>
<evidence type="ECO:0000313" key="3">
    <source>
        <dbReference type="WBParaSite" id="ACRNAN_scaffold6985.g27441.t1"/>
    </source>
</evidence>
<keyword evidence="2" id="KW-1185">Reference proteome</keyword>
<dbReference type="Pfam" id="PF01681">
    <property type="entry name" value="C6"/>
    <property type="match status" value="1"/>
</dbReference>
<dbReference type="Proteomes" id="UP000887540">
    <property type="component" value="Unplaced"/>
</dbReference>
<evidence type="ECO:0000259" key="1">
    <source>
        <dbReference type="Pfam" id="PF01681"/>
    </source>
</evidence>